<dbReference type="EMBL" id="GBRH01267620">
    <property type="protein sequence ID" value="JAD30275.1"/>
    <property type="molecule type" value="Transcribed_RNA"/>
</dbReference>
<name>A0A0A8Z0K7_ARUDO</name>
<sequence>MQISFLHPSMDGSFDILCSSDASLAEGRRS</sequence>
<organism evidence="1">
    <name type="scientific">Arundo donax</name>
    <name type="common">Giant reed</name>
    <name type="synonym">Donax arundinaceus</name>
    <dbReference type="NCBI Taxonomy" id="35708"/>
    <lineage>
        <taxon>Eukaryota</taxon>
        <taxon>Viridiplantae</taxon>
        <taxon>Streptophyta</taxon>
        <taxon>Embryophyta</taxon>
        <taxon>Tracheophyta</taxon>
        <taxon>Spermatophyta</taxon>
        <taxon>Magnoliopsida</taxon>
        <taxon>Liliopsida</taxon>
        <taxon>Poales</taxon>
        <taxon>Poaceae</taxon>
        <taxon>PACMAD clade</taxon>
        <taxon>Arundinoideae</taxon>
        <taxon>Arundineae</taxon>
        <taxon>Arundo</taxon>
    </lineage>
</organism>
<proteinExistence type="predicted"/>
<protein>
    <submittedName>
        <fullName evidence="1">Uncharacterized protein</fullName>
    </submittedName>
</protein>
<evidence type="ECO:0000313" key="1">
    <source>
        <dbReference type="EMBL" id="JAD30275.1"/>
    </source>
</evidence>
<accession>A0A0A8Z0K7</accession>
<dbReference type="AlphaFoldDB" id="A0A0A8Z0K7"/>
<reference evidence="1" key="1">
    <citation type="submission" date="2014-09" db="EMBL/GenBank/DDBJ databases">
        <authorList>
            <person name="Magalhaes I.L.F."/>
            <person name="Oliveira U."/>
            <person name="Santos F.R."/>
            <person name="Vidigal T.H.D.A."/>
            <person name="Brescovit A.D."/>
            <person name="Santos A.J."/>
        </authorList>
    </citation>
    <scope>NUCLEOTIDE SEQUENCE</scope>
    <source>
        <tissue evidence="1">Shoot tissue taken approximately 20 cm above the soil surface</tissue>
    </source>
</reference>
<reference evidence="1" key="2">
    <citation type="journal article" date="2015" name="Data Brief">
        <title>Shoot transcriptome of the giant reed, Arundo donax.</title>
        <authorList>
            <person name="Barrero R.A."/>
            <person name="Guerrero F.D."/>
            <person name="Moolhuijzen P."/>
            <person name="Goolsby J.A."/>
            <person name="Tidwell J."/>
            <person name="Bellgard S.E."/>
            <person name="Bellgard M.I."/>
        </authorList>
    </citation>
    <scope>NUCLEOTIDE SEQUENCE</scope>
    <source>
        <tissue evidence="1">Shoot tissue taken approximately 20 cm above the soil surface</tissue>
    </source>
</reference>